<dbReference type="OrthoDB" id="60033at2759"/>
<dbReference type="Gene3D" id="3.30.450.40">
    <property type="match status" value="2"/>
</dbReference>
<organism evidence="2 3">
    <name type="scientific">Blyttiomyces helicus</name>
    <dbReference type="NCBI Taxonomy" id="388810"/>
    <lineage>
        <taxon>Eukaryota</taxon>
        <taxon>Fungi</taxon>
        <taxon>Fungi incertae sedis</taxon>
        <taxon>Chytridiomycota</taxon>
        <taxon>Chytridiomycota incertae sedis</taxon>
        <taxon>Chytridiomycetes</taxon>
        <taxon>Chytridiomycetes incertae sedis</taxon>
        <taxon>Blyttiomyces</taxon>
    </lineage>
</organism>
<dbReference type="SUPFAM" id="SSF55781">
    <property type="entry name" value="GAF domain-like"/>
    <property type="match status" value="2"/>
</dbReference>
<gene>
    <name evidence="2" type="ORF">BDK51DRAFT_49443</name>
</gene>
<dbReference type="Pfam" id="PF13185">
    <property type="entry name" value="GAF_2"/>
    <property type="match status" value="1"/>
</dbReference>
<evidence type="ECO:0000259" key="1">
    <source>
        <dbReference type="SMART" id="SM00065"/>
    </source>
</evidence>
<reference evidence="3" key="1">
    <citation type="journal article" date="2018" name="Nat. Microbiol.">
        <title>Leveraging single-cell genomics to expand the fungal tree of life.</title>
        <authorList>
            <person name="Ahrendt S.R."/>
            <person name="Quandt C.A."/>
            <person name="Ciobanu D."/>
            <person name="Clum A."/>
            <person name="Salamov A."/>
            <person name="Andreopoulos B."/>
            <person name="Cheng J.F."/>
            <person name="Woyke T."/>
            <person name="Pelin A."/>
            <person name="Henrissat B."/>
            <person name="Reynolds N.K."/>
            <person name="Benny G.L."/>
            <person name="Smith M.E."/>
            <person name="James T.Y."/>
            <person name="Grigoriev I.V."/>
        </authorList>
    </citation>
    <scope>NUCLEOTIDE SEQUENCE [LARGE SCALE GENOMIC DNA]</scope>
</reference>
<dbReference type="InterPro" id="IPR003018">
    <property type="entry name" value="GAF"/>
</dbReference>
<keyword evidence="3" id="KW-1185">Reference proteome</keyword>
<dbReference type="EMBL" id="ML000504">
    <property type="protein sequence ID" value="RKO84093.1"/>
    <property type="molecule type" value="Genomic_DNA"/>
</dbReference>
<accession>A0A4P9VZ90</accession>
<feature type="domain" description="GAF" evidence="1">
    <location>
        <begin position="177"/>
        <end position="327"/>
    </location>
</feature>
<feature type="domain" description="GAF" evidence="1">
    <location>
        <begin position="348"/>
        <end position="503"/>
    </location>
</feature>
<dbReference type="Proteomes" id="UP000269721">
    <property type="component" value="Unassembled WGS sequence"/>
</dbReference>
<evidence type="ECO:0000313" key="3">
    <source>
        <dbReference type="Proteomes" id="UP000269721"/>
    </source>
</evidence>
<dbReference type="InterPro" id="IPR029016">
    <property type="entry name" value="GAF-like_dom_sf"/>
</dbReference>
<sequence>MVYPEALTTKYAVTTRKTKRNPAKGPHGLLAAATAAANATRTPHSATRRDSKLPHIGTGYALCRAQSRRRIGRVNPEAPTVRLQEDLLLGAPSIDPTIALSLSLNVPANAIHDAKPFLNTNLYIKLLNAANDADAISRHLSRGGPESLKAFNTFLTSRLRKLQSLLSTAHRMCSQSDPERAMHLAIATLLEGVDAKHGCLYVVEEGSEEVEVRASSWVDVGSRIRLERVFCGEALARGGEGLVNVFNVKASEFFSDALEETYGGVAPECVLSAPVVVEDGEVAGILEVVNKGGGAPFFDAEDEFVIRAVASVLGLLIAHSNVRNAGMRRSDDTRMLLNTASLMSSKLNHAELLQMIMETARDLVGAEACSLFMVDVESREMWERPHRYVIRARLRNDSSLFANTPFTEAVGHVAMTGQPLHISNARDDPRFNRHIDERSPIRTRSILCIPMRDASGTVIGVTQVVNKRPDAIEFSKEDELLLLAFSTLGNGRVGLEDVRGGGRTSATIDKSLMFRNLEERLLECTSSERFLSRTLETLPLAVITLDSAGRMTHITHPSVINLTDIQSTMQLSPYDIWLQPNDFLIADIRRVYEDTELGPVFGSECVVIIEGTELRIDYFVARVGGDGGGLDGECVKSRAEGVVVGIQVLGKGSRVMRCLGR</sequence>
<dbReference type="Pfam" id="PF01590">
    <property type="entry name" value="GAF"/>
    <property type="match status" value="1"/>
</dbReference>
<dbReference type="AlphaFoldDB" id="A0A4P9VZ90"/>
<dbReference type="SMART" id="SM00065">
    <property type="entry name" value="GAF"/>
    <property type="match status" value="2"/>
</dbReference>
<evidence type="ECO:0000313" key="2">
    <source>
        <dbReference type="EMBL" id="RKO84093.1"/>
    </source>
</evidence>
<name>A0A4P9VZ90_9FUNG</name>
<protein>
    <submittedName>
        <fullName evidence="2">GAF domain-like protein</fullName>
    </submittedName>
</protein>
<proteinExistence type="predicted"/>